<evidence type="ECO:0000256" key="7">
    <source>
        <dbReference type="ARBA" id="ARBA00023136"/>
    </source>
</evidence>
<feature type="transmembrane region" description="Helical" evidence="11">
    <location>
        <begin position="141"/>
        <end position="164"/>
    </location>
</feature>
<comment type="caution">
    <text evidence="13">The sequence shown here is derived from an EMBL/GenBank/DDBJ whole genome shotgun (WGS) entry which is preliminary data.</text>
</comment>
<name>A0ABW3E9N9_9LACO</name>
<dbReference type="PANTHER" id="PTHR12428:SF65">
    <property type="entry name" value="CYTOCHROME C OXIDASE ASSEMBLY PROTEIN COX18, MITOCHONDRIAL"/>
    <property type="match status" value="1"/>
</dbReference>
<comment type="similarity">
    <text evidence="9">Belongs to the OXA1/ALB3/YidC family.</text>
</comment>
<keyword evidence="5" id="KW-0653">Protein transport</keyword>
<keyword evidence="8" id="KW-0143">Chaperone</keyword>
<feature type="compositionally biased region" description="Low complexity" evidence="10">
    <location>
        <begin position="292"/>
        <end position="302"/>
    </location>
</feature>
<evidence type="ECO:0000313" key="14">
    <source>
        <dbReference type="Proteomes" id="UP001597104"/>
    </source>
</evidence>
<sequence>MKRTKRLLGYGGLFTVLTLLMSACTNTQTHRQPPTGFLYGPIYHFLGLPMQHLITWMAKLFGNPPDYGWAILLITLIVRLVLLPLMLSQSKSTLTQQHRREAIKPQLDDIQKRQAAATTPEEKSALSQELMATMKENGVSMTGGIGCLPLLIQLPVFSALYMAIQYSPAIFKSTFLGISLGQTNVVVAVLAGLTYVAQGYLSLVGLPESQKKQMKTMMMMSPVMTFFIALVSPAGLGLYFFAGGILAIFQTLITNFYYMPRIKAQVAADLKKNPPKPVAKPTPAPAPKPKPKVVTAAPATPNHGRNRNAGKQQHHK</sequence>
<evidence type="ECO:0000256" key="10">
    <source>
        <dbReference type="SAM" id="MobiDB-lite"/>
    </source>
</evidence>
<keyword evidence="2" id="KW-0813">Transport</keyword>
<keyword evidence="14" id="KW-1185">Reference proteome</keyword>
<protein>
    <submittedName>
        <fullName evidence="13">Membrane protein insertase YidC</fullName>
    </submittedName>
</protein>
<feature type="region of interest" description="Disordered" evidence="10">
    <location>
        <begin position="271"/>
        <end position="316"/>
    </location>
</feature>
<dbReference type="PROSITE" id="PS51257">
    <property type="entry name" value="PROKAR_LIPOPROTEIN"/>
    <property type="match status" value="1"/>
</dbReference>
<keyword evidence="7 11" id="KW-0472">Membrane</keyword>
<dbReference type="NCBIfam" id="TIGR03592">
    <property type="entry name" value="yidC_oxa1_cterm"/>
    <property type="match status" value="1"/>
</dbReference>
<evidence type="ECO:0000256" key="2">
    <source>
        <dbReference type="ARBA" id="ARBA00022448"/>
    </source>
</evidence>
<evidence type="ECO:0000256" key="5">
    <source>
        <dbReference type="ARBA" id="ARBA00022927"/>
    </source>
</evidence>
<feature type="domain" description="Membrane insertase YidC/Oxa/ALB C-terminal" evidence="12">
    <location>
        <begin position="67"/>
        <end position="255"/>
    </location>
</feature>
<reference evidence="14" key="1">
    <citation type="journal article" date="2019" name="Int. J. Syst. Evol. Microbiol.">
        <title>The Global Catalogue of Microorganisms (GCM) 10K type strain sequencing project: providing services to taxonomists for standard genome sequencing and annotation.</title>
        <authorList>
            <consortium name="The Broad Institute Genomics Platform"/>
            <consortium name="The Broad Institute Genome Sequencing Center for Infectious Disease"/>
            <person name="Wu L."/>
            <person name="Ma J."/>
        </authorList>
    </citation>
    <scope>NUCLEOTIDE SEQUENCE [LARGE SCALE GENOMIC DNA]</scope>
    <source>
        <strain evidence="14">CCM 8925</strain>
    </source>
</reference>
<dbReference type="RefSeq" id="WP_137636631.1">
    <property type="nucleotide sequence ID" value="NZ_BJDN01000002.1"/>
</dbReference>
<dbReference type="Proteomes" id="UP001597104">
    <property type="component" value="Unassembled WGS sequence"/>
</dbReference>
<feature type="compositionally biased region" description="Basic residues" evidence="10">
    <location>
        <begin position="304"/>
        <end position="316"/>
    </location>
</feature>
<dbReference type="InterPro" id="IPR047196">
    <property type="entry name" value="YidC_ALB_C"/>
</dbReference>
<evidence type="ECO:0000313" key="13">
    <source>
        <dbReference type="EMBL" id="MFD0896184.1"/>
    </source>
</evidence>
<evidence type="ECO:0000256" key="3">
    <source>
        <dbReference type="ARBA" id="ARBA00022475"/>
    </source>
</evidence>
<dbReference type="EMBL" id="JBHTIO010000001">
    <property type="protein sequence ID" value="MFD0896184.1"/>
    <property type="molecule type" value="Genomic_DNA"/>
</dbReference>
<dbReference type="Pfam" id="PF02096">
    <property type="entry name" value="60KD_IMP"/>
    <property type="match status" value="1"/>
</dbReference>
<evidence type="ECO:0000256" key="9">
    <source>
        <dbReference type="RuleBase" id="RU003945"/>
    </source>
</evidence>
<comment type="subcellular location">
    <subcellularLocation>
        <location evidence="1">Cell membrane</location>
        <topology evidence="1">Multi-pass membrane protein</topology>
    </subcellularLocation>
    <subcellularLocation>
        <location evidence="9">Membrane</location>
        <topology evidence="9">Multi-pass membrane protein</topology>
    </subcellularLocation>
</comment>
<keyword evidence="3" id="KW-1003">Cell membrane</keyword>
<evidence type="ECO:0000259" key="12">
    <source>
        <dbReference type="Pfam" id="PF02096"/>
    </source>
</evidence>
<dbReference type="InterPro" id="IPR001708">
    <property type="entry name" value="YidC/ALB3/OXA1/COX18"/>
</dbReference>
<accession>A0ABW3E9N9</accession>
<dbReference type="CDD" id="cd20070">
    <property type="entry name" value="5TM_YidC_Alb3"/>
    <property type="match status" value="1"/>
</dbReference>
<evidence type="ECO:0000256" key="8">
    <source>
        <dbReference type="ARBA" id="ARBA00023186"/>
    </source>
</evidence>
<feature type="transmembrane region" description="Helical" evidence="11">
    <location>
        <begin position="238"/>
        <end position="258"/>
    </location>
</feature>
<organism evidence="13 14">
    <name type="scientific">Loigolactobacillus binensis</name>
    <dbReference type="NCBI Taxonomy" id="2559922"/>
    <lineage>
        <taxon>Bacteria</taxon>
        <taxon>Bacillati</taxon>
        <taxon>Bacillota</taxon>
        <taxon>Bacilli</taxon>
        <taxon>Lactobacillales</taxon>
        <taxon>Lactobacillaceae</taxon>
        <taxon>Loigolactobacillus</taxon>
    </lineage>
</organism>
<evidence type="ECO:0000256" key="1">
    <source>
        <dbReference type="ARBA" id="ARBA00004651"/>
    </source>
</evidence>
<evidence type="ECO:0000256" key="11">
    <source>
        <dbReference type="SAM" id="Phobius"/>
    </source>
</evidence>
<feature type="transmembrane region" description="Helical" evidence="11">
    <location>
        <begin position="184"/>
        <end position="204"/>
    </location>
</feature>
<gene>
    <name evidence="13" type="primary">yidC</name>
    <name evidence="13" type="ORF">ACFQZ7_00305</name>
</gene>
<dbReference type="InterPro" id="IPR028055">
    <property type="entry name" value="YidC/Oxa/ALB_C"/>
</dbReference>
<proteinExistence type="inferred from homology"/>
<feature type="transmembrane region" description="Helical" evidence="11">
    <location>
        <begin position="67"/>
        <end position="87"/>
    </location>
</feature>
<evidence type="ECO:0000256" key="6">
    <source>
        <dbReference type="ARBA" id="ARBA00022989"/>
    </source>
</evidence>
<dbReference type="PANTHER" id="PTHR12428">
    <property type="entry name" value="OXA1"/>
    <property type="match status" value="1"/>
</dbReference>
<feature type="compositionally biased region" description="Pro residues" evidence="10">
    <location>
        <begin position="275"/>
        <end position="288"/>
    </location>
</feature>
<keyword evidence="6 11" id="KW-1133">Transmembrane helix</keyword>
<keyword evidence="4 9" id="KW-0812">Transmembrane</keyword>
<evidence type="ECO:0000256" key="4">
    <source>
        <dbReference type="ARBA" id="ARBA00022692"/>
    </source>
</evidence>